<keyword evidence="1" id="KW-0472">Membrane</keyword>
<keyword evidence="1" id="KW-1133">Transmembrane helix</keyword>
<feature type="transmembrane region" description="Helical" evidence="1">
    <location>
        <begin position="98"/>
        <end position="118"/>
    </location>
</feature>
<dbReference type="InParanoid" id="A0A2H3D6R4"/>
<protein>
    <submittedName>
        <fullName evidence="2">Uncharacterized protein</fullName>
    </submittedName>
</protein>
<dbReference type="Proteomes" id="UP000217790">
    <property type="component" value="Unassembled WGS sequence"/>
</dbReference>
<feature type="transmembrane region" description="Helical" evidence="1">
    <location>
        <begin position="51"/>
        <end position="78"/>
    </location>
</feature>
<dbReference type="STRING" id="47427.A0A2H3D6R4"/>
<dbReference type="PANTHER" id="PTHR40465:SF1">
    <property type="entry name" value="DUF6534 DOMAIN-CONTAINING PROTEIN"/>
    <property type="match status" value="1"/>
</dbReference>
<evidence type="ECO:0000313" key="3">
    <source>
        <dbReference type="Proteomes" id="UP000217790"/>
    </source>
</evidence>
<keyword evidence="3" id="KW-1185">Reference proteome</keyword>
<dbReference type="AlphaFoldDB" id="A0A2H3D6R4"/>
<dbReference type="EMBL" id="KZ293663">
    <property type="protein sequence ID" value="PBK90935.1"/>
    <property type="molecule type" value="Genomic_DNA"/>
</dbReference>
<organism evidence="2 3">
    <name type="scientific">Armillaria gallica</name>
    <name type="common">Bulbous honey fungus</name>
    <name type="synonym">Armillaria bulbosa</name>
    <dbReference type="NCBI Taxonomy" id="47427"/>
    <lineage>
        <taxon>Eukaryota</taxon>
        <taxon>Fungi</taxon>
        <taxon>Dikarya</taxon>
        <taxon>Basidiomycota</taxon>
        <taxon>Agaricomycotina</taxon>
        <taxon>Agaricomycetes</taxon>
        <taxon>Agaricomycetidae</taxon>
        <taxon>Agaricales</taxon>
        <taxon>Marasmiineae</taxon>
        <taxon>Physalacriaceae</taxon>
        <taxon>Armillaria</taxon>
    </lineage>
</organism>
<evidence type="ECO:0000256" key="1">
    <source>
        <dbReference type="SAM" id="Phobius"/>
    </source>
</evidence>
<accession>A0A2H3D6R4</accession>
<keyword evidence="1" id="KW-0812">Transmembrane</keyword>
<feature type="transmembrane region" description="Helical" evidence="1">
    <location>
        <begin position="17"/>
        <end position="39"/>
    </location>
</feature>
<dbReference type="OrthoDB" id="2745105at2759"/>
<dbReference type="PANTHER" id="PTHR40465">
    <property type="entry name" value="CHROMOSOME 1, WHOLE GENOME SHOTGUN SEQUENCE"/>
    <property type="match status" value="1"/>
</dbReference>
<evidence type="ECO:0000313" key="2">
    <source>
        <dbReference type="EMBL" id="PBK90935.1"/>
    </source>
</evidence>
<sequence>MPSTEVTFNRNEQLGSLLISLVVSAVMYGITSFQVYVFFKQDDDRPKDSKAMQGFVLFLWLLDTLQQAFVMQVTYWYLVTHFDDPSSLSHSTWGHTSQVFITAIMDILCQGFLIRRIWHRMSSSPSANRK</sequence>
<reference evidence="3" key="1">
    <citation type="journal article" date="2017" name="Nat. Ecol. Evol.">
        <title>Genome expansion and lineage-specific genetic innovations in the forest pathogenic fungi Armillaria.</title>
        <authorList>
            <person name="Sipos G."/>
            <person name="Prasanna A.N."/>
            <person name="Walter M.C."/>
            <person name="O'Connor E."/>
            <person name="Balint B."/>
            <person name="Krizsan K."/>
            <person name="Kiss B."/>
            <person name="Hess J."/>
            <person name="Varga T."/>
            <person name="Slot J."/>
            <person name="Riley R."/>
            <person name="Boka B."/>
            <person name="Rigling D."/>
            <person name="Barry K."/>
            <person name="Lee J."/>
            <person name="Mihaltcheva S."/>
            <person name="LaButti K."/>
            <person name="Lipzen A."/>
            <person name="Waldron R."/>
            <person name="Moloney N.M."/>
            <person name="Sperisen C."/>
            <person name="Kredics L."/>
            <person name="Vagvoelgyi C."/>
            <person name="Patrignani A."/>
            <person name="Fitzpatrick D."/>
            <person name="Nagy I."/>
            <person name="Doyle S."/>
            <person name="Anderson J.B."/>
            <person name="Grigoriev I.V."/>
            <person name="Gueldener U."/>
            <person name="Muensterkoetter M."/>
            <person name="Nagy L.G."/>
        </authorList>
    </citation>
    <scope>NUCLEOTIDE SEQUENCE [LARGE SCALE GENOMIC DNA]</scope>
    <source>
        <strain evidence="3">Ar21-2</strain>
    </source>
</reference>
<gene>
    <name evidence="2" type="ORF">ARMGADRAFT_1082183</name>
</gene>
<name>A0A2H3D6R4_ARMGA</name>
<proteinExistence type="predicted"/>